<keyword evidence="2" id="KW-1003">Cell membrane</keyword>
<keyword evidence="3 6" id="KW-0812">Transmembrane</keyword>
<dbReference type="GO" id="GO:0022857">
    <property type="term" value="F:transmembrane transporter activity"/>
    <property type="evidence" value="ECO:0007669"/>
    <property type="project" value="InterPro"/>
</dbReference>
<evidence type="ECO:0000256" key="1">
    <source>
        <dbReference type="ARBA" id="ARBA00004651"/>
    </source>
</evidence>
<dbReference type="GO" id="GO:0005886">
    <property type="term" value="C:plasma membrane"/>
    <property type="evidence" value="ECO:0007669"/>
    <property type="project" value="UniProtKB-SubCell"/>
</dbReference>
<evidence type="ECO:0000256" key="5">
    <source>
        <dbReference type="ARBA" id="ARBA00023136"/>
    </source>
</evidence>
<dbReference type="STRING" id="1177755.A7A08_00783"/>
<dbReference type="Pfam" id="PF13520">
    <property type="entry name" value="AA_permease_2"/>
    <property type="match status" value="1"/>
</dbReference>
<evidence type="ECO:0000256" key="4">
    <source>
        <dbReference type="ARBA" id="ARBA00022989"/>
    </source>
</evidence>
<name>A0A1E2S3N7_9HYPH</name>
<keyword evidence="4 6" id="KW-1133">Transmembrane helix</keyword>
<dbReference type="Proteomes" id="UP000095087">
    <property type="component" value="Unassembled WGS sequence"/>
</dbReference>
<sequence>MLGMFTLIATAFLILFINPSIPVGSYALGTSGEPILDGFRAIYGSGWAKILSLFAVAGLVASFHAIIFAFGRQIYSLSRAGYFPHFLSVTHGTHKTPNVALITGATVGFVVMLVIWFTEGGEDAGAFIGGVLLNMAVFGAMFSYLLQALTFIKLRRDFPNIERPYRSPFGLVGAGLTVIIALVTIGFQLSDPLYRAGIIGVAIWYALTIIYFAAYGRNTLVYSPEEEFAVKNREGAASMKAQPRG</sequence>
<proteinExistence type="predicted"/>
<gene>
    <name evidence="7" type="ORF">A7A08_00783</name>
</gene>
<evidence type="ECO:0000256" key="2">
    <source>
        <dbReference type="ARBA" id="ARBA00022475"/>
    </source>
</evidence>
<feature type="transmembrane region" description="Helical" evidence="6">
    <location>
        <begin position="124"/>
        <end position="146"/>
    </location>
</feature>
<comment type="subcellular location">
    <subcellularLocation>
        <location evidence="1">Cell membrane</location>
        <topology evidence="1">Multi-pass membrane protein</topology>
    </subcellularLocation>
</comment>
<feature type="transmembrane region" description="Helical" evidence="6">
    <location>
        <begin position="99"/>
        <end position="118"/>
    </location>
</feature>
<organism evidence="7 8">
    <name type="scientific">Methyloligella halotolerans</name>
    <dbReference type="NCBI Taxonomy" id="1177755"/>
    <lineage>
        <taxon>Bacteria</taxon>
        <taxon>Pseudomonadati</taxon>
        <taxon>Pseudomonadota</taxon>
        <taxon>Alphaproteobacteria</taxon>
        <taxon>Hyphomicrobiales</taxon>
        <taxon>Hyphomicrobiaceae</taxon>
        <taxon>Methyloligella</taxon>
    </lineage>
</organism>
<keyword evidence="5 6" id="KW-0472">Membrane</keyword>
<evidence type="ECO:0000256" key="6">
    <source>
        <dbReference type="SAM" id="Phobius"/>
    </source>
</evidence>
<reference evidence="7 8" key="1">
    <citation type="submission" date="2016-07" db="EMBL/GenBank/DDBJ databases">
        <title>Draft genome sequence of Methyloligella halotolerans C2T (VKM B-2706T=CCUG 61687T=DSM 25045T), a halotolerant polyhydroxybutyrate accumulating methylotroph.</title>
        <authorList>
            <person name="Vasilenko O.V."/>
            <person name="Doronina N.V."/>
            <person name="Poroshina M.N."/>
            <person name="Tarlachkov S.V."/>
            <person name="Trotsenko Y.A."/>
        </authorList>
    </citation>
    <scope>NUCLEOTIDE SEQUENCE [LARGE SCALE GENOMIC DNA]</scope>
    <source>
        <strain evidence="7 8">VKM B-2706</strain>
    </source>
</reference>
<dbReference type="PANTHER" id="PTHR42770">
    <property type="entry name" value="AMINO ACID TRANSPORTER-RELATED"/>
    <property type="match status" value="1"/>
</dbReference>
<dbReference type="Gene3D" id="1.20.1740.10">
    <property type="entry name" value="Amino acid/polyamine transporter I"/>
    <property type="match status" value="1"/>
</dbReference>
<dbReference type="InterPro" id="IPR002293">
    <property type="entry name" value="AA/rel_permease1"/>
</dbReference>
<dbReference type="InterPro" id="IPR050367">
    <property type="entry name" value="APC_superfamily"/>
</dbReference>
<feature type="transmembrane region" description="Helical" evidence="6">
    <location>
        <begin position="167"/>
        <end position="187"/>
    </location>
</feature>
<accession>A0A1E2S3N7</accession>
<feature type="transmembrane region" description="Helical" evidence="6">
    <location>
        <begin position="51"/>
        <end position="70"/>
    </location>
</feature>
<dbReference type="AlphaFoldDB" id="A0A1E2S3N7"/>
<evidence type="ECO:0000313" key="8">
    <source>
        <dbReference type="Proteomes" id="UP000095087"/>
    </source>
</evidence>
<dbReference type="PANTHER" id="PTHR42770:SF7">
    <property type="entry name" value="MEMBRANE PROTEIN"/>
    <property type="match status" value="1"/>
</dbReference>
<protein>
    <submittedName>
        <fullName evidence="7">Amino acid permease</fullName>
    </submittedName>
</protein>
<evidence type="ECO:0000313" key="7">
    <source>
        <dbReference type="EMBL" id="ODA68949.1"/>
    </source>
</evidence>
<dbReference type="EMBL" id="MASI01000001">
    <property type="protein sequence ID" value="ODA68949.1"/>
    <property type="molecule type" value="Genomic_DNA"/>
</dbReference>
<comment type="caution">
    <text evidence="7">The sequence shown here is derived from an EMBL/GenBank/DDBJ whole genome shotgun (WGS) entry which is preliminary data.</text>
</comment>
<evidence type="ECO:0000256" key="3">
    <source>
        <dbReference type="ARBA" id="ARBA00022692"/>
    </source>
</evidence>
<feature type="transmembrane region" description="Helical" evidence="6">
    <location>
        <begin position="193"/>
        <end position="214"/>
    </location>
</feature>
<keyword evidence="8" id="KW-1185">Reference proteome</keyword>